<dbReference type="AlphaFoldDB" id="A0AAW7PP24"/>
<evidence type="ECO:0000259" key="5">
    <source>
        <dbReference type="Pfam" id="PF01420"/>
    </source>
</evidence>
<dbReference type="CDD" id="cd17283">
    <property type="entry name" value="RMtype1_S_Hpy180ORF7835P_TRD2-CR2_like"/>
    <property type="match status" value="1"/>
</dbReference>
<dbReference type="Proteomes" id="UP001171529">
    <property type="component" value="Unassembled WGS sequence"/>
</dbReference>
<evidence type="ECO:0000256" key="4">
    <source>
        <dbReference type="SAM" id="Coils"/>
    </source>
</evidence>
<dbReference type="CDD" id="cd17262">
    <property type="entry name" value="RMtype1_S_Aco12261I-TRD2-CR2"/>
    <property type="match status" value="1"/>
</dbReference>
<dbReference type="PANTHER" id="PTHR43140">
    <property type="entry name" value="TYPE-1 RESTRICTION ENZYME ECOKI SPECIFICITY PROTEIN"/>
    <property type="match status" value="1"/>
</dbReference>
<dbReference type="Pfam" id="PF01420">
    <property type="entry name" value="Methylase_S"/>
    <property type="match status" value="2"/>
</dbReference>
<dbReference type="GO" id="GO:0009307">
    <property type="term" value="P:DNA restriction-modification system"/>
    <property type="evidence" value="ECO:0007669"/>
    <property type="project" value="UniProtKB-KW"/>
</dbReference>
<dbReference type="SUPFAM" id="SSF116734">
    <property type="entry name" value="DNA methylase specificity domain"/>
    <property type="match status" value="2"/>
</dbReference>
<evidence type="ECO:0000313" key="7">
    <source>
        <dbReference type="Proteomes" id="UP001171529"/>
    </source>
</evidence>
<dbReference type="Gene3D" id="1.10.287.1120">
    <property type="entry name" value="Bipartite methylase S protein"/>
    <property type="match status" value="1"/>
</dbReference>
<evidence type="ECO:0000256" key="1">
    <source>
        <dbReference type="ARBA" id="ARBA00010923"/>
    </source>
</evidence>
<dbReference type="InterPro" id="IPR051212">
    <property type="entry name" value="Type-I_RE_S_subunit"/>
</dbReference>
<proteinExistence type="inferred from homology"/>
<dbReference type="GO" id="GO:0003677">
    <property type="term" value="F:DNA binding"/>
    <property type="evidence" value="ECO:0007669"/>
    <property type="project" value="UniProtKB-KW"/>
</dbReference>
<feature type="coiled-coil region" evidence="4">
    <location>
        <begin position="353"/>
        <end position="380"/>
    </location>
</feature>
<dbReference type="GO" id="GO:0016787">
    <property type="term" value="F:hydrolase activity"/>
    <property type="evidence" value="ECO:0007669"/>
    <property type="project" value="UniProtKB-KW"/>
</dbReference>
<sequence>MIDNLPNGWKVEELGNCVDILDNQRIPLNNQDREERIKGKNISELFPYYGATQQVGYIDDFLFDEELVLLGEDGVMFYDKDKQKAYLINGKSWVNNHAHVLRAKKNITINKYLVNFLNTFHYKGFVSGATRLKLNQSRMAKIPIPIPPLEQQKKIVKVLDLTSNLIEKQKELLKKYDLFLKSKFIEMFGDPILNPMGWEIVKLGSLMTIRRGASPRPIDKFIGNDVSWIKIGDGSKGNDLYIENTKIKIIKEGISKSVLLKRGSLIFANCGISLGFCRILKIDGCIHDGWLSFENIDEKLNKIFILKLINHSTQRLRESASGGTQPNLNTTIMKNFNIYLPPLKHQNKFALIVEKIETIKEKENQKLKQFEDLHNSMMNKAFKGDIK</sequence>
<keyword evidence="4" id="KW-0175">Coiled coil</keyword>
<reference evidence="6" key="1">
    <citation type="submission" date="2022-12" db="EMBL/GenBank/DDBJ databases">
        <authorList>
            <person name="Uljanovas D."/>
        </authorList>
    </citation>
    <scope>NUCLEOTIDE SEQUENCE</scope>
    <source>
        <strain evidence="6">RCM39</strain>
    </source>
</reference>
<dbReference type="Gene3D" id="3.90.220.20">
    <property type="entry name" value="DNA methylase specificity domains"/>
    <property type="match status" value="2"/>
</dbReference>
<evidence type="ECO:0000256" key="2">
    <source>
        <dbReference type="ARBA" id="ARBA00022747"/>
    </source>
</evidence>
<reference evidence="6" key="2">
    <citation type="journal article" date="2023" name="Microorganisms">
        <title>Genomic Characterization of Arcobacter butzleri Strains Isolated from Various Sources in Lithuania.</title>
        <authorList>
            <person name="Uljanovas D."/>
            <person name="Golz G."/>
            <person name="Fleischmann S."/>
            <person name="Kudirkiene E."/>
            <person name="Kasetiene N."/>
            <person name="Grineviciene A."/>
            <person name="Tamuleviciene E."/>
            <person name="Aksomaitiene J."/>
            <person name="Alter T."/>
            <person name="Malakauskas M."/>
        </authorList>
    </citation>
    <scope>NUCLEOTIDE SEQUENCE</scope>
    <source>
        <strain evidence="6">RCM39</strain>
    </source>
</reference>
<feature type="domain" description="Type I restriction modification DNA specificity" evidence="5">
    <location>
        <begin position="196"/>
        <end position="369"/>
    </location>
</feature>
<evidence type="ECO:0000313" key="6">
    <source>
        <dbReference type="EMBL" id="MDN5062903.1"/>
    </source>
</evidence>
<comment type="similarity">
    <text evidence="1">Belongs to the type-I restriction system S methylase family.</text>
</comment>
<keyword evidence="2" id="KW-0680">Restriction system</keyword>
<keyword evidence="3" id="KW-0238">DNA-binding</keyword>
<organism evidence="6 7">
    <name type="scientific">Aliarcobacter butzleri</name>
    <dbReference type="NCBI Taxonomy" id="28197"/>
    <lineage>
        <taxon>Bacteria</taxon>
        <taxon>Pseudomonadati</taxon>
        <taxon>Campylobacterota</taxon>
        <taxon>Epsilonproteobacteria</taxon>
        <taxon>Campylobacterales</taxon>
        <taxon>Arcobacteraceae</taxon>
        <taxon>Aliarcobacter</taxon>
    </lineage>
</organism>
<dbReference type="GO" id="GO:0004519">
    <property type="term" value="F:endonuclease activity"/>
    <property type="evidence" value="ECO:0007669"/>
    <property type="project" value="UniProtKB-KW"/>
</dbReference>
<evidence type="ECO:0000256" key="3">
    <source>
        <dbReference type="ARBA" id="ARBA00023125"/>
    </source>
</evidence>
<dbReference type="EC" id="3.1.21.-" evidence="6"/>
<keyword evidence="6" id="KW-0255">Endonuclease</keyword>
<dbReference type="RefSeq" id="WP_193220874.1">
    <property type="nucleotide sequence ID" value="NZ_CABVSS010000008.1"/>
</dbReference>
<dbReference type="PANTHER" id="PTHR43140:SF1">
    <property type="entry name" value="TYPE I RESTRICTION ENZYME ECOKI SPECIFICITY SUBUNIT"/>
    <property type="match status" value="1"/>
</dbReference>
<keyword evidence="6" id="KW-0540">Nuclease</keyword>
<accession>A0AAW7PP24</accession>
<dbReference type="EMBL" id="JAPZDC010000001">
    <property type="protein sequence ID" value="MDN5062903.1"/>
    <property type="molecule type" value="Genomic_DNA"/>
</dbReference>
<keyword evidence="6" id="KW-0378">Hydrolase</keyword>
<comment type="caution">
    <text evidence="6">The sequence shown here is derived from an EMBL/GenBank/DDBJ whole genome shotgun (WGS) entry which is preliminary data.</text>
</comment>
<feature type="domain" description="Type I restriction modification DNA specificity" evidence="5">
    <location>
        <begin position="6"/>
        <end position="170"/>
    </location>
</feature>
<dbReference type="InterPro" id="IPR000055">
    <property type="entry name" value="Restrct_endonuc_typeI_TRD"/>
</dbReference>
<protein>
    <submittedName>
        <fullName evidence="6">Restriction endonuclease subunit S</fullName>
        <ecNumber evidence="6">3.1.21.-</ecNumber>
    </submittedName>
</protein>
<dbReference type="InterPro" id="IPR044946">
    <property type="entry name" value="Restrct_endonuc_typeI_TRD_sf"/>
</dbReference>
<name>A0AAW7PP24_9BACT</name>
<gene>
    <name evidence="6" type="ORF">O8C91_01735</name>
</gene>